<evidence type="ECO:0000313" key="2">
    <source>
        <dbReference type="Proteomes" id="UP000037175"/>
    </source>
</evidence>
<dbReference type="EMBL" id="LGTE01000001">
    <property type="protein sequence ID" value="KNZ71151.1"/>
    <property type="molecule type" value="Genomic_DNA"/>
</dbReference>
<dbReference type="RefSeq" id="WP_052216509.1">
    <property type="nucleotide sequence ID" value="NZ_LGTE01000001.1"/>
</dbReference>
<keyword evidence="2" id="KW-1185">Reference proteome</keyword>
<evidence type="ECO:0000313" key="1">
    <source>
        <dbReference type="EMBL" id="KNZ71151.1"/>
    </source>
</evidence>
<dbReference type="AlphaFoldDB" id="A0A0L6W6Q8"/>
<accession>A0A0L6W6Q8</accession>
<reference evidence="2" key="1">
    <citation type="submission" date="2015-07" db="EMBL/GenBank/DDBJ databases">
        <title>Complete Genome of Thermincola ferriacetica strain Z-0001T.</title>
        <authorList>
            <person name="Lusk B."/>
            <person name="Badalamenti J.P."/>
            <person name="Parameswaran P."/>
            <person name="Bond D.R."/>
            <person name="Torres C.I."/>
        </authorList>
    </citation>
    <scope>NUCLEOTIDE SEQUENCE [LARGE SCALE GENOMIC DNA]</scope>
    <source>
        <strain evidence="2">Z-0001</strain>
    </source>
</reference>
<sequence>MGLALDKSANEGDKIVENNGIKYVIGKDIMRFASSFYIDYRRSIFGGGFRVFAGQGNNSSCC</sequence>
<comment type="caution">
    <text evidence="1">The sequence shown here is derived from an EMBL/GenBank/DDBJ whole genome shotgun (WGS) entry which is preliminary data.</text>
</comment>
<name>A0A0L6W6Q8_9FIRM</name>
<dbReference type="InterPro" id="IPR035903">
    <property type="entry name" value="HesB-like_dom_sf"/>
</dbReference>
<protein>
    <submittedName>
        <fullName evidence="1">Uncharacterized protein</fullName>
    </submittedName>
</protein>
<proteinExistence type="predicted"/>
<dbReference type="Gene3D" id="2.60.300.12">
    <property type="entry name" value="HesB-like domain"/>
    <property type="match status" value="1"/>
</dbReference>
<dbReference type="SUPFAM" id="SSF89360">
    <property type="entry name" value="HesB-like domain"/>
    <property type="match status" value="1"/>
</dbReference>
<gene>
    <name evidence="1" type="ORF">Tfer_0229</name>
</gene>
<organism evidence="1 2">
    <name type="scientific">Thermincola ferriacetica</name>
    <dbReference type="NCBI Taxonomy" id="281456"/>
    <lineage>
        <taxon>Bacteria</taxon>
        <taxon>Bacillati</taxon>
        <taxon>Bacillota</taxon>
        <taxon>Clostridia</taxon>
        <taxon>Eubacteriales</taxon>
        <taxon>Thermincolaceae</taxon>
        <taxon>Thermincola</taxon>
    </lineage>
</organism>
<dbReference type="Proteomes" id="UP000037175">
    <property type="component" value="Unassembled WGS sequence"/>
</dbReference>